<dbReference type="InterPro" id="IPR013519">
    <property type="entry name" value="Int_alpha_beta-p"/>
</dbReference>
<name>T1JM25_STRMM</name>
<dbReference type="HOGENOM" id="CLU_1227491_0_0_1"/>
<dbReference type="PANTHER" id="PTHR23220:SF133">
    <property type="entry name" value="INTEGRIN ALPHA-PS2"/>
    <property type="match status" value="1"/>
</dbReference>
<dbReference type="SUPFAM" id="SSF69318">
    <property type="entry name" value="Integrin alpha N-terminal domain"/>
    <property type="match status" value="1"/>
</dbReference>
<dbReference type="GO" id="GO:0005178">
    <property type="term" value="F:integrin binding"/>
    <property type="evidence" value="ECO:0007669"/>
    <property type="project" value="TreeGrafter"/>
</dbReference>
<evidence type="ECO:0008006" key="4">
    <source>
        <dbReference type="Google" id="ProtNLM"/>
    </source>
</evidence>
<dbReference type="PhylomeDB" id="T1JM25"/>
<dbReference type="Proteomes" id="UP000014500">
    <property type="component" value="Unassembled WGS sequence"/>
</dbReference>
<evidence type="ECO:0000313" key="3">
    <source>
        <dbReference type="Proteomes" id="UP000014500"/>
    </source>
</evidence>
<dbReference type="EnsemblMetazoa" id="SMAR014905-RA">
    <property type="protein sequence ID" value="SMAR014905-PA"/>
    <property type="gene ID" value="SMAR014905"/>
</dbReference>
<feature type="repeat" description="FG-GAP" evidence="1">
    <location>
        <begin position="152"/>
        <end position="215"/>
    </location>
</feature>
<dbReference type="GO" id="GO:0098609">
    <property type="term" value="P:cell-cell adhesion"/>
    <property type="evidence" value="ECO:0007669"/>
    <property type="project" value="TreeGrafter"/>
</dbReference>
<accession>T1JM25</accession>
<dbReference type="SMART" id="SM00191">
    <property type="entry name" value="Int_alpha"/>
    <property type="match status" value="1"/>
</dbReference>
<protein>
    <recommendedName>
        <fullName evidence="4">Integrin alpha-2 domain-containing protein</fullName>
    </recommendedName>
</protein>
<dbReference type="AlphaFoldDB" id="T1JM25"/>
<keyword evidence="3" id="KW-1185">Reference proteome</keyword>
<dbReference type="STRING" id="126957.T1JM25"/>
<dbReference type="OMA" id="EENCTRI"/>
<sequence length="226" mass="25395">FTFFTSGLHDLTRANEDAEIRCLLCSAPRAITAMPRPVFEARPDGLHHRVFTWLSGLTILRIFCILSNVAQAFNVDLNTFITHDRPDAGMFGFAVALHRDKGNSWLLVGAPQANTRQPNVTQGGAVFRCSVETANDCQEIAFDRTGSKYVDNNGHMEKIEEKSGQWFGATIHSSGVNGVIVACAPRYVYYSANFHRREPVGTCFVARNSFTHFQEYSPCRTRKFFY</sequence>
<proteinExistence type="predicted"/>
<dbReference type="GO" id="GO:0007229">
    <property type="term" value="P:integrin-mediated signaling pathway"/>
    <property type="evidence" value="ECO:0007669"/>
    <property type="project" value="TreeGrafter"/>
</dbReference>
<dbReference type="eggNOG" id="KOG3637">
    <property type="taxonomic scope" value="Eukaryota"/>
</dbReference>
<evidence type="ECO:0000313" key="2">
    <source>
        <dbReference type="EnsemblMetazoa" id="SMAR014905-PA"/>
    </source>
</evidence>
<feature type="repeat" description="FG-GAP" evidence="1">
    <location>
        <begin position="77"/>
        <end position="138"/>
    </location>
</feature>
<dbReference type="EMBL" id="JH432001">
    <property type="status" value="NOT_ANNOTATED_CDS"/>
    <property type="molecule type" value="Genomic_DNA"/>
</dbReference>
<dbReference type="GO" id="GO:0033627">
    <property type="term" value="P:cell adhesion mediated by integrin"/>
    <property type="evidence" value="ECO:0007669"/>
    <property type="project" value="TreeGrafter"/>
</dbReference>
<dbReference type="InterPro" id="IPR028994">
    <property type="entry name" value="Integrin_alpha_N"/>
</dbReference>
<dbReference type="PANTHER" id="PTHR23220">
    <property type="entry name" value="INTEGRIN ALPHA"/>
    <property type="match status" value="1"/>
</dbReference>
<dbReference type="Gene3D" id="2.130.10.130">
    <property type="entry name" value="Integrin alpha, N-terminal"/>
    <property type="match status" value="1"/>
</dbReference>
<dbReference type="GO" id="GO:0008305">
    <property type="term" value="C:integrin complex"/>
    <property type="evidence" value="ECO:0007669"/>
    <property type="project" value="TreeGrafter"/>
</dbReference>
<dbReference type="PROSITE" id="PS51470">
    <property type="entry name" value="FG_GAP"/>
    <property type="match status" value="2"/>
</dbReference>
<evidence type="ECO:0000256" key="1">
    <source>
        <dbReference type="PROSITE-ProRule" id="PRU00803"/>
    </source>
</evidence>
<organism evidence="2 3">
    <name type="scientific">Strigamia maritima</name>
    <name type="common">European centipede</name>
    <name type="synonym">Geophilus maritimus</name>
    <dbReference type="NCBI Taxonomy" id="126957"/>
    <lineage>
        <taxon>Eukaryota</taxon>
        <taxon>Metazoa</taxon>
        <taxon>Ecdysozoa</taxon>
        <taxon>Arthropoda</taxon>
        <taxon>Myriapoda</taxon>
        <taxon>Chilopoda</taxon>
        <taxon>Pleurostigmophora</taxon>
        <taxon>Geophilomorpha</taxon>
        <taxon>Linotaeniidae</taxon>
        <taxon>Strigamia</taxon>
    </lineage>
</organism>
<reference evidence="3" key="1">
    <citation type="submission" date="2011-05" db="EMBL/GenBank/DDBJ databases">
        <authorList>
            <person name="Richards S.R."/>
            <person name="Qu J."/>
            <person name="Jiang H."/>
            <person name="Jhangiani S.N."/>
            <person name="Agravi P."/>
            <person name="Goodspeed R."/>
            <person name="Gross S."/>
            <person name="Mandapat C."/>
            <person name="Jackson L."/>
            <person name="Mathew T."/>
            <person name="Pu L."/>
            <person name="Thornton R."/>
            <person name="Saada N."/>
            <person name="Wilczek-Boney K.B."/>
            <person name="Lee S."/>
            <person name="Kovar C."/>
            <person name="Wu Y."/>
            <person name="Scherer S.E."/>
            <person name="Worley K.C."/>
            <person name="Muzny D.M."/>
            <person name="Gibbs R."/>
        </authorList>
    </citation>
    <scope>NUCLEOTIDE SEQUENCE</scope>
    <source>
        <strain evidence="3">Brora</strain>
    </source>
</reference>
<reference evidence="2" key="2">
    <citation type="submission" date="2015-02" db="UniProtKB">
        <authorList>
            <consortium name="EnsemblMetazoa"/>
        </authorList>
    </citation>
    <scope>IDENTIFICATION</scope>
</reference>
<dbReference type="GO" id="GO:0007160">
    <property type="term" value="P:cell-matrix adhesion"/>
    <property type="evidence" value="ECO:0007669"/>
    <property type="project" value="TreeGrafter"/>
</dbReference>
<dbReference type="GO" id="GO:0009897">
    <property type="term" value="C:external side of plasma membrane"/>
    <property type="evidence" value="ECO:0007669"/>
    <property type="project" value="TreeGrafter"/>
</dbReference>